<gene>
    <name evidence="6" type="ORF">DSO09_02020</name>
    <name evidence="5" type="ORF">EF809_02360</name>
</gene>
<dbReference type="EMBL" id="RXIH01000020">
    <property type="protein sequence ID" value="RZN56631.1"/>
    <property type="molecule type" value="Genomic_DNA"/>
</dbReference>
<evidence type="ECO:0000256" key="3">
    <source>
        <dbReference type="SAM" id="Coils"/>
    </source>
</evidence>
<evidence type="ECO:0000256" key="1">
    <source>
        <dbReference type="ARBA" id="ARBA00006821"/>
    </source>
</evidence>
<reference evidence="5 7" key="2">
    <citation type="journal article" date="2019" name="Nat. Microbiol.">
        <title>Wide diversity of methane and short-chain alkane metabolisms in uncultured archaea.</title>
        <authorList>
            <person name="Borrel G."/>
            <person name="Adam P.S."/>
            <person name="McKay L.J."/>
            <person name="Chen L.X."/>
            <person name="Sierra-Garcia I.N."/>
            <person name="Sieber C.M."/>
            <person name="Letourneur Q."/>
            <person name="Ghozlane A."/>
            <person name="Andersen G.L."/>
            <person name="Li W.J."/>
            <person name="Hallam S.J."/>
            <person name="Muyzer G."/>
            <person name="de Oliveira V.M."/>
            <person name="Inskeep W.P."/>
            <person name="Banfield J.F."/>
            <person name="Gribaldo S."/>
        </authorList>
    </citation>
    <scope>NUCLEOTIDE SEQUENCE [LARGE SCALE GENOMIC DNA]</scope>
    <source>
        <strain evidence="5">Verst-YHS</strain>
    </source>
</reference>
<dbReference type="AlphaFoldDB" id="A0A520KG01"/>
<evidence type="ECO:0000313" key="6">
    <source>
        <dbReference type="EMBL" id="TDA39598.1"/>
    </source>
</evidence>
<dbReference type="PANTHER" id="PTHR36306">
    <property type="entry name" value="ALPHA-AMYLASE-RELATED-RELATED"/>
    <property type="match status" value="1"/>
</dbReference>
<comment type="caution">
    <text evidence="5">The sequence shown here is derived from an EMBL/GenBank/DDBJ whole genome shotgun (WGS) entry which is preliminary data.</text>
</comment>
<dbReference type="InterPro" id="IPR004300">
    <property type="entry name" value="Glyco_hydro_57_N"/>
</dbReference>
<proteinExistence type="inferred from homology"/>
<evidence type="ECO:0000259" key="4">
    <source>
        <dbReference type="Pfam" id="PF03065"/>
    </source>
</evidence>
<dbReference type="Pfam" id="PF03065">
    <property type="entry name" value="Glyco_hydro_57"/>
    <property type="match status" value="1"/>
</dbReference>
<dbReference type="Proteomes" id="UP000316080">
    <property type="component" value="Unassembled WGS sequence"/>
</dbReference>
<name>A0A520KG01_9CREN</name>
<reference evidence="6 8" key="1">
    <citation type="journal article" date="2019" name="Nat. Microbiol.">
        <title>Expanding anaerobic alkane metabolism in the domain of Archaea.</title>
        <authorList>
            <person name="Wang Y."/>
            <person name="Wegener G."/>
            <person name="Hou J."/>
            <person name="Wang F."/>
            <person name="Xiao X."/>
        </authorList>
    </citation>
    <scope>NUCLEOTIDE SEQUENCE [LARGE SCALE GENOMIC DNA]</scope>
    <source>
        <strain evidence="6">WYZ-LMO11</strain>
    </source>
</reference>
<sequence length="494" mass="59197">MLFFFEVHQPRRIKKFFGKESIQKLDYFDDNLNKEIFQRVAKNCYIPTLEIFLENAKNYNFKFSLGLSGIFLEQCSWWEPKIIEIIKKLIDENSCELVTETYYHSLSYLINEKEFIEQIKLHKRIIKEIFGVEPMVVENTEFIYDNKVAKIMENLGFKMILTEGVDRILGWRSPNYLYKAKDSNILLLMRNYRLSDDIGFRFTLRNWNEWPLTAEKYAQWLSLTPGDIIFIAMDIETFGEHYWPESGIHDFIKALPRYIENMKFSIPSDIISNLYPLDEIDVKETISWADVERDLSAWLGNEMQKYCFEVLKYLEPMVKSIGGEYLRTWRYLTTSDHFHYMSTKEDGAKAVHSYFSHFNGPIEAFISFTWVLADLRYKVYDLIKDKMFYYRILFEELPDSHSFHFYSGFARPLGIKARNLVELYNVIKEVDEEVLNFHMRRNDFSKWINDVFGLRELSREIKNAKNREELIKILEKTIKEAEKMIYKHEEFEVT</sequence>
<dbReference type="GO" id="GO:0003824">
    <property type="term" value="F:catalytic activity"/>
    <property type="evidence" value="ECO:0007669"/>
    <property type="project" value="InterPro"/>
</dbReference>
<accession>A0A520KG01</accession>
<protein>
    <submittedName>
        <fullName evidence="5">Alpha-amylase</fullName>
    </submittedName>
</protein>
<dbReference type="GO" id="GO:0005975">
    <property type="term" value="P:carbohydrate metabolic process"/>
    <property type="evidence" value="ECO:0007669"/>
    <property type="project" value="InterPro"/>
</dbReference>
<feature type="domain" description="Glycoside hydrolase family 57 N-terminal" evidence="4">
    <location>
        <begin position="3"/>
        <end position="282"/>
    </location>
</feature>
<dbReference type="SUPFAM" id="SSF88713">
    <property type="entry name" value="Glycoside hydrolase/deacetylase"/>
    <property type="match status" value="1"/>
</dbReference>
<evidence type="ECO:0000313" key="8">
    <source>
        <dbReference type="Proteomes" id="UP000317265"/>
    </source>
</evidence>
<dbReference type="Gene3D" id="3.20.110.20">
    <property type="match status" value="1"/>
</dbReference>
<dbReference type="InterPro" id="IPR011330">
    <property type="entry name" value="Glyco_hydro/deAcase_b/a-brl"/>
</dbReference>
<organism evidence="5 7">
    <name type="scientific">Thermoproteota archaeon</name>
    <dbReference type="NCBI Taxonomy" id="2056631"/>
    <lineage>
        <taxon>Archaea</taxon>
        <taxon>Thermoproteota</taxon>
    </lineage>
</organism>
<dbReference type="Proteomes" id="UP000317265">
    <property type="component" value="Unassembled WGS sequence"/>
</dbReference>
<evidence type="ECO:0000313" key="7">
    <source>
        <dbReference type="Proteomes" id="UP000316080"/>
    </source>
</evidence>
<dbReference type="CDD" id="cd10795">
    <property type="entry name" value="GH57N_MJA1_like"/>
    <property type="match status" value="1"/>
</dbReference>
<dbReference type="EMBL" id="QNVI01000023">
    <property type="protein sequence ID" value="TDA39598.1"/>
    <property type="molecule type" value="Genomic_DNA"/>
</dbReference>
<feature type="coiled-coil region" evidence="3">
    <location>
        <begin position="454"/>
        <end position="484"/>
    </location>
</feature>
<dbReference type="InterPro" id="IPR052046">
    <property type="entry name" value="GH57_Enzymes"/>
</dbReference>
<evidence type="ECO:0000256" key="2">
    <source>
        <dbReference type="ARBA" id="ARBA00023277"/>
    </source>
</evidence>
<dbReference type="PANTHER" id="PTHR36306:SF1">
    <property type="entry name" value="ALPHA-AMYLASE-RELATED"/>
    <property type="match status" value="1"/>
</dbReference>
<keyword evidence="3" id="KW-0175">Coiled coil</keyword>
<comment type="similarity">
    <text evidence="1">Belongs to the glycosyl hydrolase 57 family.</text>
</comment>
<evidence type="ECO:0000313" key="5">
    <source>
        <dbReference type="EMBL" id="RZN56631.1"/>
    </source>
</evidence>
<keyword evidence="2" id="KW-0119">Carbohydrate metabolism</keyword>